<accession>A0A520KUW3</accession>
<keyword evidence="1" id="KW-0560">Oxidoreductase</keyword>
<dbReference type="GO" id="GO:0016491">
    <property type="term" value="F:oxidoreductase activity"/>
    <property type="evidence" value="ECO:0007669"/>
    <property type="project" value="UniProtKB-KW"/>
</dbReference>
<sequence length="45" mass="4653">MMKYDVIVIGAGAGGSACAALLSARGYKTLLTEKNNWVGGKSRHG</sequence>
<evidence type="ECO:0000313" key="2">
    <source>
        <dbReference type="EMBL" id="RZN66255.1"/>
    </source>
</evidence>
<dbReference type="PANTHER" id="PTHR43734:SF7">
    <property type="entry name" value="4,4'-DIAPONEUROSPORENE OXYGENASE"/>
    <property type="match status" value="1"/>
</dbReference>
<dbReference type="SUPFAM" id="SSF51905">
    <property type="entry name" value="FAD/NAD(P)-binding domain"/>
    <property type="match status" value="1"/>
</dbReference>
<proteinExistence type="predicted"/>
<dbReference type="EMBL" id="RXIL01000167">
    <property type="protein sequence ID" value="RZN66255.1"/>
    <property type="molecule type" value="Genomic_DNA"/>
</dbReference>
<name>A0A520KUW3_9EURY</name>
<reference evidence="2 3" key="1">
    <citation type="journal article" date="2019" name="Nat. Microbiol.">
        <title>Wide diversity of methane and short-chain alkane metabolisms in uncultured archaea.</title>
        <authorList>
            <person name="Borrel G."/>
            <person name="Adam P.S."/>
            <person name="McKay L.J."/>
            <person name="Chen L.X."/>
            <person name="Sierra-Garcia I.N."/>
            <person name="Sieber C.M."/>
            <person name="Letourneur Q."/>
            <person name="Ghozlane A."/>
            <person name="Andersen G.L."/>
            <person name="Li W.J."/>
            <person name="Hallam S.J."/>
            <person name="Muyzer G."/>
            <person name="de Oliveira V.M."/>
            <person name="Inskeep W.P."/>
            <person name="Banfield J.F."/>
            <person name="Gribaldo S."/>
        </authorList>
    </citation>
    <scope>NUCLEOTIDE SEQUENCE [LARGE SCALE GENOMIC DNA]</scope>
    <source>
        <strain evidence="2">NM1b</strain>
    </source>
</reference>
<protein>
    <submittedName>
        <fullName evidence="2">FAD-dependent oxidoreductase</fullName>
    </submittedName>
</protein>
<dbReference type="Gene3D" id="3.50.50.60">
    <property type="entry name" value="FAD/NAD(P)-binding domain"/>
    <property type="match status" value="1"/>
</dbReference>
<evidence type="ECO:0000313" key="3">
    <source>
        <dbReference type="Proteomes" id="UP000320766"/>
    </source>
</evidence>
<evidence type="ECO:0000256" key="1">
    <source>
        <dbReference type="ARBA" id="ARBA00023002"/>
    </source>
</evidence>
<dbReference type="AlphaFoldDB" id="A0A520KUW3"/>
<organism evidence="2 3">
    <name type="scientific">Candidatus Methanolliviera hydrocarbonicum</name>
    <dbReference type="NCBI Taxonomy" id="2491085"/>
    <lineage>
        <taxon>Archaea</taxon>
        <taxon>Methanobacteriati</taxon>
        <taxon>Methanobacteriota</taxon>
        <taxon>Candidatus Methanoliparia</taxon>
        <taxon>Candidatus Methanoliparales</taxon>
        <taxon>Candidatus Methanollivieraceae</taxon>
        <taxon>Candidatus Methanolliviera</taxon>
    </lineage>
</organism>
<dbReference type="PROSITE" id="PS51257">
    <property type="entry name" value="PROKAR_LIPOPROTEIN"/>
    <property type="match status" value="1"/>
</dbReference>
<gene>
    <name evidence="2" type="ORF">EF807_08605</name>
</gene>
<dbReference type="Proteomes" id="UP000320766">
    <property type="component" value="Unassembled WGS sequence"/>
</dbReference>
<dbReference type="Pfam" id="PF13450">
    <property type="entry name" value="NAD_binding_8"/>
    <property type="match status" value="1"/>
</dbReference>
<dbReference type="PANTHER" id="PTHR43734">
    <property type="entry name" value="PHYTOENE DESATURASE"/>
    <property type="match status" value="1"/>
</dbReference>
<comment type="caution">
    <text evidence="2">The sequence shown here is derived from an EMBL/GenBank/DDBJ whole genome shotgun (WGS) entry which is preliminary data.</text>
</comment>
<dbReference type="InterPro" id="IPR036188">
    <property type="entry name" value="FAD/NAD-bd_sf"/>
</dbReference>